<keyword evidence="1" id="KW-0812">Transmembrane</keyword>
<protein>
    <recommendedName>
        <fullName evidence="2">Clp R domain-containing protein</fullName>
    </recommendedName>
</protein>
<keyword evidence="1" id="KW-0472">Membrane</keyword>
<dbReference type="Pfam" id="PF02861">
    <property type="entry name" value="Clp_N"/>
    <property type="match status" value="1"/>
</dbReference>
<gene>
    <name evidence="3" type="ORF">LWC34_04180</name>
</gene>
<feature type="domain" description="Clp R" evidence="2">
    <location>
        <begin position="12"/>
        <end position="123"/>
    </location>
</feature>
<organism evidence="3 4">
    <name type="scientific">Kibdelosporangium philippinense</name>
    <dbReference type="NCBI Taxonomy" id="211113"/>
    <lineage>
        <taxon>Bacteria</taxon>
        <taxon>Bacillati</taxon>
        <taxon>Actinomycetota</taxon>
        <taxon>Actinomycetes</taxon>
        <taxon>Pseudonocardiales</taxon>
        <taxon>Pseudonocardiaceae</taxon>
        <taxon>Kibdelosporangium</taxon>
    </lineage>
</organism>
<evidence type="ECO:0000259" key="2">
    <source>
        <dbReference type="Pfam" id="PF02861"/>
    </source>
</evidence>
<keyword evidence="4" id="KW-1185">Reference proteome</keyword>
<dbReference type="EMBL" id="JAJVCN010000001">
    <property type="protein sequence ID" value="MCE7002030.1"/>
    <property type="molecule type" value="Genomic_DNA"/>
</dbReference>
<evidence type="ECO:0000313" key="3">
    <source>
        <dbReference type="EMBL" id="MCE7002030.1"/>
    </source>
</evidence>
<dbReference type="Proteomes" id="UP001521150">
    <property type="component" value="Unassembled WGS sequence"/>
</dbReference>
<comment type="caution">
    <text evidence="3">The sequence shown here is derived from an EMBL/GenBank/DDBJ whole genome shotgun (WGS) entry which is preliminary data.</text>
</comment>
<dbReference type="InterPro" id="IPR036628">
    <property type="entry name" value="Clp_N_dom_sf"/>
</dbReference>
<feature type="transmembrane region" description="Helical" evidence="1">
    <location>
        <begin position="216"/>
        <end position="244"/>
    </location>
</feature>
<dbReference type="RefSeq" id="WP_233723069.1">
    <property type="nucleotide sequence ID" value="NZ_JAJVCN010000001.1"/>
</dbReference>
<feature type="transmembrane region" description="Helical" evidence="1">
    <location>
        <begin position="264"/>
        <end position="289"/>
    </location>
</feature>
<evidence type="ECO:0000313" key="4">
    <source>
        <dbReference type="Proteomes" id="UP001521150"/>
    </source>
</evidence>
<sequence length="345" mass="38491">MADRMTGVAGRTDYLNKCLDIAQSMASGDGEPVGVEHLLLAVMFNDDPDSRSRLALKQLGAHHFFTDETYDEVARVFARSPRPGAPWSQDAEKVLGRLVHWTVRTGDHTADTAHLLAACLESRPDELTQAGVTSRDIVRASITVRHRVSPADRQLRVRGPILSARRHNRPPSYQFVAKRQSDFGPRKPRHFNFRSQTANTTGLNSRVQFHITQLHVATLIALSLASLLMLIAIAHAALTVSWWALSWLAGQVGRRALLPISARLVIDVALIVMSIPLGLPWWLTILAVLHRGLDVFEGRLGLLELRGEAAEPRLSEKDIRADRRVNARGARFYSVLKLRRELSTR</sequence>
<dbReference type="InterPro" id="IPR004176">
    <property type="entry name" value="Clp_R_N"/>
</dbReference>
<dbReference type="SUPFAM" id="SSF81923">
    <property type="entry name" value="Double Clp-N motif"/>
    <property type="match status" value="1"/>
</dbReference>
<proteinExistence type="predicted"/>
<evidence type="ECO:0000256" key="1">
    <source>
        <dbReference type="SAM" id="Phobius"/>
    </source>
</evidence>
<accession>A0ABS8Z2F8</accession>
<name>A0ABS8Z2F8_9PSEU</name>
<dbReference type="Gene3D" id="1.10.1780.10">
    <property type="entry name" value="Clp, N-terminal domain"/>
    <property type="match status" value="1"/>
</dbReference>
<keyword evidence="1" id="KW-1133">Transmembrane helix</keyword>
<reference evidence="3 4" key="1">
    <citation type="submission" date="2021-12" db="EMBL/GenBank/DDBJ databases">
        <title>Genome sequence of Kibdelosporangium philippinense ATCC 49844.</title>
        <authorList>
            <person name="Fedorov E.A."/>
            <person name="Omeragic M."/>
            <person name="Shalygina K.F."/>
            <person name="Maclea K.S."/>
        </authorList>
    </citation>
    <scope>NUCLEOTIDE SEQUENCE [LARGE SCALE GENOMIC DNA]</scope>
    <source>
        <strain evidence="3 4">ATCC 49844</strain>
    </source>
</reference>